<gene>
    <name evidence="2" type="ORF">B5M09_007676</name>
</gene>
<organism evidence="2 3">
    <name type="scientific">Aphanomyces astaci</name>
    <name type="common">Crayfish plague agent</name>
    <dbReference type="NCBI Taxonomy" id="112090"/>
    <lineage>
        <taxon>Eukaryota</taxon>
        <taxon>Sar</taxon>
        <taxon>Stramenopiles</taxon>
        <taxon>Oomycota</taxon>
        <taxon>Saprolegniomycetes</taxon>
        <taxon>Saprolegniales</taxon>
        <taxon>Verrucalvaceae</taxon>
        <taxon>Aphanomyces</taxon>
    </lineage>
</organism>
<sequence>MYGRLGGNSSGLMADNRGRVPTPVVTTQVDAGSSSRTNRHAWSFVQMNMSLLPIARPLPVHTSPSSLLQKKKALKCKPRTPSNHAADKPASISPRRQGELMPQEPSPPMRTLRELVLRRQDESASSSTSFVPRLLNHRPRCFSDDCGDTNPDRVHLHHQHDRGYVSDVDMHTTSSLPAMIVVEPNPTPPASEDDDDKALVRVKRILEILDEDRCKEDAMHTPPPRTAKRLRRCDV</sequence>
<reference evidence="2" key="1">
    <citation type="submission" date="2018-07" db="EMBL/GenBank/DDBJ databases">
        <title>Annotation of Aphanomyces astaci genome assembly.</title>
        <authorList>
            <person name="Studholme D.J."/>
        </authorList>
    </citation>
    <scope>NUCLEOTIDE SEQUENCE [LARGE SCALE GENOMIC DNA]</scope>
    <source>
        <strain evidence="2">Pc</strain>
    </source>
</reference>
<evidence type="ECO:0000313" key="3">
    <source>
        <dbReference type="Proteomes" id="UP000284702"/>
    </source>
</evidence>
<feature type="compositionally biased region" description="Basic residues" evidence="1">
    <location>
        <begin position="69"/>
        <end position="78"/>
    </location>
</feature>
<proteinExistence type="predicted"/>
<evidence type="ECO:0000313" key="2">
    <source>
        <dbReference type="EMBL" id="RQM18913.1"/>
    </source>
</evidence>
<protein>
    <submittedName>
        <fullName evidence="2">Uncharacterized protein</fullName>
    </submittedName>
</protein>
<dbReference type="EMBL" id="MZMZ02004990">
    <property type="protein sequence ID" value="RQM18913.1"/>
    <property type="molecule type" value="Genomic_DNA"/>
</dbReference>
<feature type="compositionally biased region" description="Basic residues" evidence="1">
    <location>
        <begin position="226"/>
        <end position="235"/>
    </location>
</feature>
<keyword evidence="3" id="KW-1185">Reference proteome</keyword>
<feature type="region of interest" description="Disordered" evidence="1">
    <location>
        <begin position="215"/>
        <end position="235"/>
    </location>
</feature>
<comment type="caution">
    <text evidence="2">The sequence shown here is derived from an EMBL/GenBank/DDBJ whole genome shotgun (WGS) entry which is preliminary data.</text>
</comment>
<dbReference type="AlphaFoldDB" id="A0A425CPC8"/>
<accession>A0A425CPC8</accession>
<dbReference type="Proteomes" id="UP000284702">
    <property type="component" value="Unassembled WGS sequence"/>
</dbReference>
<name>A0A425CPC8_APHAT</name>
<dbReference type="VEuPathDB" id="FungiDB:H257_13103"/>
<evidence type="ECO:0000256" key="1">
    <source>
        <dbReference type="SAM" id="MobiDB-lite"/>
    </source>
</evidence>
<feature type="region of interest" description="Disordered" evidence="1">
    <location>
        <begin position="62"/>
        <end position="109"/>
    </location>
</feature>